<dbReference type="GO" id="GO:0020037">
    <property type="term" value="F:heme binding"/>
    <property type="evidence" value="ECO:0007669"/>
    <property type="project" value="InterPro"/>
</dbReference>
<evidence type="ECO:0000259" key="5">
    <source>
        <dbReference type="PROSITE" id="PS51007"/>
    </source>
</evidence>
<dbReference type="GO" id="GO:0046872">
    <property type="term" value="F:metal ion binding"/>
    <property type="evidence" value="ECO:0007669"/>
    <property type="project" value="UniProtKB-KW"/>
</dbReference>
<comment type="caution">
    <text evidence="6">The sequence shown here is derived from an EMBL/GenBank/DDBJ whole genome shotgun (WGS) entry which is preliminary data.</text>
</comment>
<dbReference type="InterPro" id="IPR041664">
    <property type="entry name" value="AAA_16"/>
</dbReference>
<gene>
    <name evidence="6" type="ORF">EV191_1011289</name>
</gene>
<evidence type="ECO:0000256" key="1">
    <source>
        <dbReference type="ARBA" id="ARBA00022723"/>
    </source>
</evidence>
<dbReference type="PROSITE" id="PS51007">
    <property type="entry name" value="CYTC"/>
    <property type="match status" value="1"/>
</dbReference>
<keyword evidence="1 3" id="KW-0479">Metal-binding</keyword>
<keyword evidence="3" id="KW-0349">Heme</keyword>
<name>A0A4R2RD45_9PSEU</name>
<evidence type="ECO:0000256" key="3">
    <source>
        <dbReference type="PROSITE-ProRule" id="PRU00433"/>
    </source>
</evidence>
<evidence type="ECO:0000256" key="4">
    <source>
        <dbReference type="SAM" id="MobiDB-lite"/>
    </source>
</evidence>
<dbReference type="PANTHER" id="PTHR34301:SF8">
    <property type="entry name" value="ATPASE DOMAIN-CONTAINING PROTEIN"/>
    <property type="match status" value="1"/>
</dbReference>
<dbReference type="InterPro" id="IPR009056">
    <property type="entry name" value="Cyt_c-like_dom"/>
</dbReference>
<evidence type="ECO:0000313" key="7">
    <source>
        <dbReference type="Proteomes" id="UP000294911"/>
    </source>
</evidence>
<reference evidence="6 7" key="1">
    <citation type="submission" date="2019-03" db="EMBL/GenBank/DDBJ databases">
        <title>Genomic Encyclopedia of Type Strains, Phase IV (KMG-IV): sequencing the most valuable type-strain genomes for metagenomic binning, comparative biology and taxonomic classification.</title>
        <authorList>
            <person name="Goeker M."/>
        </authorList>
    </citation>
    <scope>NUCLEOTIDE SEQUENCE [LARGE SCALE GENOMIC DNA]</scope>
    <source>
        <strain evidence="6 7">DSM 45765</strain>
    </source>
</reference>
<evidence type="ECO:0000256" key="2">
    <source>
        <dbReference type="ARBA" id="ARBA00023004"/>
    </source>
</evidence>
<dbReference type="InterPro" id="IPR027417">
    <property type="entry name" value="P-loop_NTPase"/>
</dbReference>
<keyword evidence="2 3" id="KW-0408">Iron</keyword>
<proteinExistence type="predicted"/>
<feature type="domain" description="Cytochrome c" evidence="5">
    <location>
        <begin position="184"/>
        <end position="373"/>
    </location>
</feature>
<dbReference type="PANTHER" id="PTHR34301">
    <property type="entry name" value="DNA-BINDING PROTEIN-RELATED"/>
    <property type="match status" value="1"/>
</dbReference>
<dbReference type="Proteomes" id="UP000294911">
    <property type="component" value="Unassembled WGS sequence"/>
</dbReference>
<accession>A0A4R2RD45</accession>
<dbReference type="Pfam" id="PF13191">
    <property type="entry name" value="AAA_16"/>
    <property type="match status" value="1"/>
</dbReference>
<protein>
    <submittedName>
        <fullName evidence="6">AAA ATPase-like protein</fullName>
    </submittedName>
</protein>
<keyword evidence="7" id="KW-1185">Reference proteome</keyword>
<dbReference type="EMBL" id="SLXQ01000001">
    <property type="protein sequence ID" value="TCP57335.1"/>
    <property type="molecule type" value="Genomic_DNA"/>
</dbReference>
<dbReference type="GO" id="GO:0009055">
    <property type="term" value="F:electron transfer activity"/>
    <property type="evidence" value="ECO:0007669"/>
    <property type="project" value="InterPro"/>
</dbReference>
<dbReference type="SUPFAM" id="SSF52540">
    <property type="entry name" value="P-loop containing nucleoside triphosphate hydrolases"/>
    <property type="match status" value="1"/>
</dbReference>
<feature type="region of interest" description="Disordered" evidence="4">
    <location>
        <begin position="15"/>
        <end position="36"/>
    </location>
</feature>
<organism evidence="6 7">
    <name type="scientific">Tamaricihabitans halophyticus</name>
    <dbReference type="NCBI Taxonomy" id="1262583"/>
    <lineage>
        <taxon>Bacteria</taxon>
        <taxon>Bacillati</taxon>
        <taxon>Actinomycetota</taxon>
        <taxon>Actinomycetes</taxon>
        <taxon>Pseudonocardiales</taxon>
        <taxon>Pseudonocardiaceae</taxon>
        <taxon>Tamaricihabitans</taxon>
    </lineage>
</organism>
<dbReference type="AlphaFoldDB" id="A0A4R2RD45"/>
<sequence length="413" mass="44893">MGEYRINTRLPDTLRDVDPVRNPFAPGAGQRPPELAGRERELQAFEVVLERVARGRPERSLVLTGLRGVGKTVLLGELRSMAIRRGWGTGKIEARPDADLRRPLSAALHRAVRDLAVRHRAPDQVEQVLGVLKAFALRANADNARLRDRWQPGIDAPAAQGRADSGDIEIDLVELFTDVAELAKDVGTGVALLIDEMQDVEPDDISALCAACHELSQSGAPLVVVGAGLPHLPAVLSASKSYSERLFRYARIDRLDRTDADLAVGAPVGREEVGITEAAMDALYEQSGGYPYFIQAYGKAAWDAAPKDPITDEDVRVAAPEAEAELAVGFFGARYERATPAEREYLRSMAELTAGRDDGVQTADVAVYLSRKPSSLSPARDSLIKKGLVYSGERGQIAFTVPHFGHFLRTRGE</sequence>
<evidence type="ECO:0000313" key="6">
    <source>
        <dbReference type="EMBL" id="TCP57335.1"/>
    </source>
</evidence>
<dbReference type="Gene3D" id="3.40.50.300">
    <property type="entry name" value="P-loop containing nucleotide triphosphate hydrolases"/>
    <property type="match status" value="1"/>
</dbReference>